<sequence length="272" mass="28257">MMSTGVLKKAPFLAYLLVLWTTFTGALTAGLGQGFDLGTEWPGALYRLLAAVAAGSFEPIHRFSTVLAGAAVVIAFLKNRKSIYGAAALAALVATALTGRVVLLALGGEVPKPLAYLVYPINNLAAFATAFFLLMLAVPEMPQWRRRILLRGAAFWSVVASLTGAYILGVHKIDRSPFMYSLSLDPGSAPLLLHIAAGGLAAALTAAASVGGRGLWRPVLAGASLLQAATGLAMYLGATANTWAPGPQTALHAVLAHLMATTTLVAYLKSRG</sequence>
<feature type="transmembrane region" description="Helical" evidence="1">
    <location>
        <begin position="219"/>
        <end position="238"/>
    </location>
</feature>
<keyword evidence="1" id="KW-0472">Membrane</keyword>
<gene>
    <name evidence="2" type="ORF">P186_0733</name>
</gene>
<dbReference type="Proteomes" id="UP000005867">
    <property type="component" value="Chromosome"/>
</dbReference>
<feature type="transmembrane region" description="Helical" evidence="1">
    <location>
        <begin position="148"/>
        <end position="171"/>
    </location>
</feature>
<dbReference type="KEGG" id="pyr:P186_0733"/>
<feature type="transmembrane region" description="Helical" evidence="1">
    <location>
        <begin position="114"/>
        <end position="136"/>
    </location>
</feature>
<protein>
    <submittedName>
        <fullName evidence="2">Putative respiratory chain protein</fullName>
    </submittedName>
</protein>
<evidence type="ECO:0000256" key="1">
    <source>
        <dbReference type="SAM" id="Phobius"/>
    </source>
</evidence>
<reference evidence="2 3" key="1">
    <citation type="journal article" date="2012" name="J. Bacteriol.">
        <title>Complete genome sequence of strain 1860, a crenarchaeon of the genus pyrobaculum able to grow with various electron acceptors.</title>
        <authorList>
            <person name="Mardanov A.V."/>
            <person name="Gumerov V.M."/>
            <person name="Slobodkina G.B."/>
            <person name="Beletsky A.V."/>
            <person name="Bonch-Osmolovskaya E.A."/>
            <person name="Ravin N.V."/>
            <person name="Skryabin K.G."/>
        </authorList>
    </citation>
    <scope>NUCLEOTIDE SEQUENCE [LARGE SCALE GENOMIC DNA]</scope>
    <source>
        <strain evidence="2 3">1860</strain>
    </source>
</reference>
<proteinExistence type="predicted"/>
<dbReference type="AlphaFoldDB" id="G7VI89"/>
<name>G7VI89_9CREN</name>
<evidence type="ECO:0000313" key="3">
    <source>
        <dbReference type="Proteomes" id="UP000005867"/>
    </source>
</evidence>
<keyword evidence="1" id="KW-0812">Transmembrane</keyword>
<feature type="transmembrane region" description="Helical" evidence="1">
    <location>
        <begin position="84"/>
        <end position="108"/>
    </location>
</feature>
<keyword evidence="1" id="KW-1133">Transmembrane helix</keyword>
<accession>G7VI89</accession>
<organism evidence="2 3">
    <name type="scientific">Pyrobaculum ferrireducens</name>
    <dbReference type="NCBI Taxonomy" id="1104324"/>
    <lineage>
        <taxon>Archaea</taxon>
        <taxon>Thermoproteota</taxon>
        <taxon>Thermoprotei</taxon>
        <taxon>Thermoproteales</taxon>
        <taxon>Thermoproteaceae</taxon>
        <taxon>Pyrobaculum</taxon>
    </lineage>
</organism>
<feature type="transmembrane region" description="Helical" evidence="1">
    <location>
        <begin position="191"/>
        <end position="212"/>
    </location>
</feature>
<feature type="transmembrane region" description="Helical" evidence="1">
    <location>
        <begin position="44"/>
        <end position="77"/>
    </location>
</feature>
<dbReference type="eggNOG" id="arCOG03699">
    <property type="taxonomic scope" value="Archaea"/>
</dbReference>
<feature type="transmembrane region" description="Helical" evidence="1">
    <location>
        <begin position="250"/>
        <end position="268"/>
    </location>
</feature>
<dbReference type="BioCyc" id="PSP1104324:GJSN-719-MONOMER"/>
<dbReference type="EMBL" id="CP003098">
    <property type="protein sequence ID" value="AET32181.1"/>
    <property type="molecule type" value="Genomic_DNA"/>
</dbReference>
<dbReference type="HOGENOM" id="CLU_1021643_0_0_2"/>
<dbReference type="STRING" id="1104324.P186_0733"/>
<evidence type="ECO:0000313" key="2">
    <source>
        <dbReference type="EMBL" id="AET32181.1"/>
    </source>
</evidence>
<keyword evidence="3" id="KW-1185">Reference proteome</keyword>